<dbReference type="GO" id="GO:0016020">
    <property type="term" value="C:membrane"/>
    <property type="evidence" value="ECO:0007669"/>
    <property type="project" value="UniProtKB-SubCell"/>
</dbReference>
<keyword evidence="10" id="KW-0407">Ion channel</keyword>
<gene>
    <name evidence="14" type="ORF">HYC85_014611</name>
</gene>
<name>A0A7J7H9X7_CAMSI</name>
<proteinExistence type="predicted"/>
<dbReference type="EMBL" id="JACBKZ010000006">
    <property type="protein sequence ID" value="KAF5948654.1"/>
    <property type="molecule type" value="Genomic_DNA"/>
</dbReference>
<keyword evidence="9" id="KW-1071">Ligand-gated ion channel</keyword>
<evidence type="ECO:0000313" key="15">
    <source>
        <dbReference type="Proteomes" id="UP000593564"/>
    </source>
</evidence>
<accession>A0A7J7H9X7</accession>
<dbReference type="SMART" id="SM00079">
    <property type="entry name" value="PBPe"/>
    <property type="match status" value="1"/>
</dbReference>
<feature type="transmembrane region" description="Helical" evidence="12">
    <location>
        <begin position="224"/>
        <end position="242"/>
    </location>
</feature>
<feature type="transmembrane region" description="Helical" evidence="12">
    <location>
        <begin position="284"/>
        <end position="302"/>
    </location>
</feature>
<dbReference type="AlphaFoldDB" id="A0A7J7H9X7"/>
<evidence type="ECO:0000256" key="1">
    <source>
        <dbReference type="ARBA" id="ARBA00004141"/>
    </source>
</evidence>
<dbReference type="Proteomes" id="UP000593564">
    <property type="component" value="Unassembled WGS sequence"/>
</dbReference>
<comment type="subcellular location">
    <subcellularLocation>
        <location evidence="1">Membrane</location>
        <topology evidence="1">Multi-pass membrane protein</topology>
    </subcellularLocation>
</comment>
<sequence length="578" mass="64483">MTNNDNDNLIDNILLTEFDGLSGESRFIERKVAPVRTFQIINVIGKSYREIGFWSDGFGFSGTVDGGERYNDSMESLKMVIWPGEPRIAPKRWTLPTRTNRLRIGVPKGTLFNLFLRVEYDEFTGNYSISGFSVDVFNAIIERLPYNLSYDLFPYEGLFDDLVEQVYLKKFDAALGAIAITAKRYHHVDFSQPYTDAALVMIVPVQSQLSNKAWLFLKPFTKSMWVLTASINVYNGFVIWMIERDRCSDLRGSALNQIGTLLWLTFATLFSLNGEKLHSKLSRMATVVWLFVALVITQSYTANLTSMLTVPRLEPTVADIETLKYNNAMVGCTNKSFVANYLGQVLNFSHNCMKHYNRQEEIAQALRTKEIAAAFLDAPVAKLFLARYCKSFIRAGPTYKIGGYGFGDFRNLGLGRSSGRAESGFSGPSVFGPSWAKPCREEACSTKVQTRVGRDDSLPACLLLFARFSSGFSGHTPPGSLPPLCSQVDRIDKELGRKEYELRGIFAPCTIGAVCGKLTDKTLSSKPLRSSFMANHDDIPLLAINGITPESVRRRDDPSAIPTTDDLENSAQGLPRDA</sequence>
<feature type="transmembrane region" description="Helical" evidence="12">
    <location>
        <begin position="254"/>
        <end position="272"/>
    </location>
</feature>
<keyword evidence="6 12" id="KW-0472">Membrane</keyword>
<keyword evidence="7" id="KW-0675">Receptor</keyword>
<evidence type="ECO:0000256" key="8">
    <source>
        <dbReference type="ARBA" id="ARBA00023180"/>
    </source>
</evidence>
<dbReference type="SUPFAM" id="SSF53850">
    <property type="entry name" value="Periplasmic binding protein-like II"/>
    <property type="match status" value="1"/>
</dbReference>
<keyword evidence="4 12" id="KW-1133">Transmembrane helix</keyword>
<dbReference type="CDD" id="cd13686">
    <property type="entry name" value="GluR_Plant"/>
    <property type="match status" value="1"/>
</dbReference>
<keyword evidence="15" id="KW-1185">Reference proteome</keyword>
<evidence type="ECO:0000256" key="12">
    <source>
        <dbReference type="SAM" id="Phobius"/>
    </source>
</evidence>
<evidence type="ECO:0000256" key="2">
    <source>
        <dbReference type="ARBA" id="ARBA00022448"/>
    </source>
</evidence>
<keyword evidence="2" id="KW-0813">Transport</keyword>
<dbReference type="PANTHER" id="PTHR18966">
    <property type="entry name" value="IONOTROPIC GLUTAMATE RECEPTOR"/>
    <property type="match status" value="1"/>
</dbReference>
<reference evidence="15" key="1">
    <citation type="journal article" date="2020" name="Nat. Commun.">
        <title>Genome assembly of wild tea tree DASZ reveals pedigree and selection history of tea varieties.</title>
        <authorList>
            <person name="Zhang W."/>
            <person name="Zhang Y."/>
            <person name="Qiu H."/>
            <person name="Guo Y."/>
            <person name="Wan H."/>
            <person name="Zhang X."/>
            <person name="Scossa F."/>
            <person name="Alseekh S."/>
            <person name="Zhang Q."/>
            <person name="Wang P."/>
            <person name="Xu L."/>
            <person name="Schmidt M.H."/>
            <person name="Jia X."/>
            <person name="Li D."/>
            <person name="Zhu A."/>
            <person name="Guo F."/>
            <person name="Chen W."/>
            <person name="Ni D."/>
            <person name="Usadel B."/>
            <person name="Fernie A.R."/>
            <person name="Wen W."/>
        </authorList>
    </citation>
    <scope>NUCLEOTIDE SEQUENCE [LARGE SCALE GENOMIC DNA]</scope>
    <source>
        <strain evidence="15">cv. G240</strain>
    </source>
</reference>
<dbReference type="Pfam" id="PF00497">
    <property type="entry name" value="SBP_bac_3"/>
    <property type="match status" value="1"/>
</dbReference>
<evidence type="ECO:0000256" key="5">
    <source>
        <dbReference type="ARBA" id="ARBA00023065"/>
    </source>
</evidence>
<evidence type="ECO:0000256" key="9">
    <source>
        <dbReference type="ARBA" id="ARBA00023286"/>
    </source>
</evidence>
<dbReference type="Pfam" id="PF00060">
    <property type="entry name" value="Lig_chan"/>
    <property type="match status" value="1"/>
</dbReference>
<evidence type="ECO:0000256" key="6">
    <source>
        <dbReference type="ARBA" id="ARBA00023136"/>
    </source>
</evidence>
<keyword evidence="5" id="KW-0406">Ion transport</keyword>
<organism evidence="14 15">
    <name type="scientific">Camellia sinensis</name>
    <name type="common">Tea plant</name>
    <name type="synonym">Thea sinensis</name>
    <dbReference type="NCBI Taxonomy" id="4442"/>
    <lineage>
        <taxon>Eukaryota</taxon>
        <taxon>Viridiplantae</taxon>
        <taxon>Streptophyta</taxon>
        <taxon>Embryophyta</taxon>
        <taxon>Tracheophyta</taxon>
        <taxon>Spermatophyta</taxon>
        <taxon>Magnoliopsida</taxon>
        <taxon>eudicotyledons</taxon>
        <taxon>Gunneridae</taxon>
        <taxon>Pentapetalae</taxon>
        <taxon>asterids</taxon>
        <taxon>Ericales</taxon>
        <taxon>Theaceae</taxon>
        <taxon>Camellia</taxon>
    </lineage>
</organism>
<keyword evidence="8" id="KW-0325">Glycoprotein</keyword>
<dbReference type="InterPro" id="IPR015683">
    <property type="entry name" value="Ionotropic_Glu_rcpt"/>
</dbReference>
<dbReference type="Gene3D" id="3.40.50.2300">
    <property type="match status" value="1"/>
</dbReference>
<comment type="caution">
    <text evidence="14">The sequence shown here is derived from an EMBL/GenBank/DDBJ whole genome shotgun (WGS) entry which is preliminary data.</text>
</comment>
<dbReference type="InterPro" id="IPR001320">
    <property type="entry name" value="Iontro_rcpt_C"/>
</dbReference>
<keyword evidence="3 12" id="KW-0812">Transmembrane</keyword>
<evidence type="ECO:0000259" key="13">
    <source>
        <dbReference type="SMART" id="SM00079"/>
    </source>
</evidence>
<reference evidence="14 15" key="2">
    <citation type="submission" date="2020-07" db="EMBL/GenBank/DDBJ databases">
        <title>Genome assembly of wild tea tree DASZ reveals pedigree and selection history of tea varieties.</title>
        <authorList>
            <person name="Zhang W."/>
        </authorList>
    </citation>
    <scope>NUCLEOTIDE SEQUENCE [LARGE SCALE GENOMIC DNA]</scope>
    <source>
        <strain evidence="15">cv. G240</strain>
        <tissue evidence="14">Leaf</tissue>
    </source>
</reference>
<evidence type="ECO:0000256" key="10">
    <source>
        <dbReference type="ARBA" id="ARBA00023303"/>
    </source>
</evidence>
<evidence type="ECO:0000313" key="14">
    <source>
        <dbReference type="EMBL" id="KAF5948654.1"/>
    </source>
</evidence>
<dbReference type="GO" id="GO:0015276">
    <property type="term" value="F:ligand-gated monoatomic ion channel activity"/>
    <property type="evidence" value="ECO:0007669"/>
    <property type="project" value="InterPro"/>
</dbReference>
<evidence type="ECO:0000256" key="3">
    <source>
        <dbReference type="ARBA" id="ARBA00022692"/>
    </source>
</evidence>
<evidence type="ECO:0000256" key="4">
    <source>
        <dbReference type="ARBA" id="ARBA00022989"/>
    </source>
</evidence>
<protein>
    <recommendedName>
        <fullName evidence="13">Ionotropic glutamate receptor C-terminal domain-containing protein</fullName>
    </recommendedName>
</protein>
<dbReference type="InterPro" id="IPR001638">
    <property type="entry name" value="Solute-binding_3/MltF_N"/>
</dbReference>
<dbReference type="Gene3D" id="1.10.287.70">
    <property type="match status" value="1"/>
</dbReference>
<feature type="domain" description="Ionotropic glutamate receptor C-terminal" evidence="13">
    <location>
        <begin position="103"/>
        <end position="424"/>
    </location>
</feature>
<feature type="region of interest" description="Disordered" evidence="11">
    <location>
        <begin position="552"/>
        <end position="578"/>
    </location>
</feature>
<dbReference type="Gene3D" id="3.40.190.10">
    <property type="entry name" value="Periplasmic binding protein-like II"/>
    <property type="match status" value="1"/>
</dbReference>
<evidence type="ECO:0000256" key="7">
    <source>
        <dbReference type="ARBA" id="ARBA00023170"/>
    </source>
</evidence>
<dbReference type="FunFam" id="1.10.287.70:FF:000172">
    <property type="entry name" value="Glutamate receptor"/>
    <property type="match status" value="1"/>
</dbReference>
<evidence type="ECO:0000256" key="11">
    <source>
        <dbReference type="SAM" id="MobiDB-lite"/>
    </source>
</evidence>